<feature type="compositionally biased region" description="Acidic residues" evidence="1">
    <location>
        <begin position="48"/>
        <end position="61"/>
    </location>
</feature>
<evidence type="ECO:0000313" key="2">
    <source>
        <dbReference type="EMBL" id="KAG2605143.1"/>
    </source>
</evidence>
<feature type="compositionally biased region" description="Low complexity" evidence="1">
    <location>
        <begin position="93"/>
        <end position="109"/>
    </location>
</feature>
<reference evidence="2" key="1">
    <citation type="submission" date="2020-05" db="EMBL/GenBank/DDBJ databases">
        <title>WGS assembly of Panicum virgatum.</title>
        <authorList>
            <person name="Lovell J.T."/>
            <person name="Jenkins J."/>
            <person name="Shu S."/>
            <person name="Juenger T.E."/>
            <person name="Schmutz J."/>
        </authorList>
    </citation>
    <scope>NUCLEOTIDE SEQUENCE</scope>
    <source>
        <strain evidence="2">AP13</strain>
    </source>
</reference>
<feature type="region of interest" description="Disordered" evidence="1">
    <location>
        <begin position="1"/>
        <end position="21"/>
    </location>
</feature>
<evidence type="ECO:0000256" key="1">
    <source>
        <dbReference type="SAM" id="MobiDB-lite"/>
    </source>
</evidence>
<sequence length="252" mass="27751">MGGIELDLNLDPPSDDLDQNDLIDWDGIEEWDGPAHELDYNLVWHDGDEADGDADMEDAEGAGDGGVVPARSEGVRDGGVPARSEGARDGRAPARSGGSAASEGVRSAGQEVKKRRFYSDDLKISIYLDLLAKTDPPVLHHGVSREVALKYGVPQRLVQQVWRNGQDHGIQGIKNKHARNCGRKRIEIDMEAIKSVPLSERTTFQDLANALGVKKTTLYSRYKEGYFRRHTNDLKFSLTDENKKARKAAKGS</sequence>
<organism evidence="2 3">
    <name type="scientific">Panicum virgatum</name>
    <name type="common">Blackwell switchgrass</name>
    <dbReference type="NCBI Taxonomy" id="38727"/>
    <lineage>
        <taxon>Eukaryota</taxon>
        <taxon>Viridiplantae</taxon>
        <taxon>Streptophyta</taxon>
        <taxon>Embryophyta</taxon>
        <taxon>Tracheophyta</taxon>
        <taxon>Spermatophyta</taxon>
        <taxon>Magnoliopsida</taxon>
        <taxon>Liliopsida</taxon>
        <taxon>Poales</taxon>
        <taxon>Poaceae</taxon>
        <taxon>PACMAD clade</taxon>
        <taxon>Panicoideae</taxon>
        <taxon>Panicodae</taxon>
        <taxon>Paniceae</taxon>
        <taxon>Panicinae</taxon>
        <taxon>Panicum</taxon>
        <taxon>Panicum sect. Hiantes</taxon>
    </lineage>
</organism>
<dbReference type="EMBL" id="CM029044">
    <property type="protein sequence ID" value="KAG2605143.1"/>
    <property type="molecule type" value="Genomic_DNA"/>
</dbReference>
<comment type="caution">
    <text evidence="2">The sequence shown here is derived from an EMBL/GenBank/DDBJ whole genome shotgun (WGS) entry which is preliminary data.</text>
</comment>
<dbReference type="AlphaFoldDB" id="A0A8T0T738"/>
<evidence type="ECO:0000313" key="3">
    <source>
        <dbReference type="Proteomes" id="UP000823388"/>
    </source>
</evidence>
<feature type="region of interest" description="Disordered" evidence="1">
    <location>
        <begin position="45"/>
        <end position="110"/>
    </location>
</feature>
<name>A0A8T0T738_PANVG</name>
<gene>
    <name evidence="2" type="ORF">PVAP13_4NG113819</name>
</gene>
<dbReference type="Proteomes" id="UP000823388">
    <property type="component" value="Chromosome 4N"/>
</dbReference>
<proteinExistence type="predicted"/>
<dbReference type="PANTHER" id="PTHR33889">
    <property type="entry name" value="OS04G0681850 PROTEIN"/>
    <property type="match status" value="1"/>
</dbReference>
<accession>A0A8T0T738</accession>
<keyword evidence="3" id="KW-1185">Reference proteome</keyword>
<dbReference type="PANTHER" id="PTHR33889:SF7">
    <property type="entry name" value="OS04G0681850 PROTEIN"/>
    <property type="match status" value="1"/>
</dbReference>
<protein>
    <submittedName>
        <fullName evidence="2">Uncharacterized protein</fullName>
    </submittedName>
</protein>
<feature type="compositionally biased region" description="Low complexity" evidence="1">
    <location>
        <begin position="1"/>
        <end position="12"/>
    </location>
</feature>